<name>A0A0D3K9V7_EMIH1</name>
<evidence type="ECO:0000313" key="1">
    <source>
        <dbReference type="EnsemblProtists" id="EOD32542"/>
    </source>
</evidence>
<dbReference type="Proteomes" id="UP000013827">
    <property type="component" value="Unassembled WGS sequence"/>
</dbReference>
<organism evidence="1 2">
    <name type="scientific">Emiliania huxleyi (strain CCMP1516)</name>
    <dbReference type="NCBI Taxonomy" id="280463"/>
    <lineage>
        <taxon>Eukaryota</taxon>
        <taxon>Haptista</taxon>
        <taxon>Haptophyta</taxon>
        <taxon>Prymnesiophyceae</taxon>
        <taxon>Isochrysidales</taxon>
        <taxon>Noelaerhabdaceae</taxon>
        <taxon>Emiliania</taxon>
    </lineage>
</organism>
<reference evidence="1" key="2">
    <citation type="submission" date="2024-10" db="UniProtKB">
        <authorList>
            <consortium name="EnsemblProtists"/>
        </authorList>
    </citation>
    <scope>IDENTIFICATION</scope>
</reference>
<proteinExistence type="predicted"/>
<sequence>MDLASTPNVLITSSGLNSAQAIRDLTAAVYDAGGSIAASKKVVLGSHYSLLMALWLPEATPASAAATLSKTLEAHVAGGASLSVVPLESAGGGAEDATVTRRLKIECPQKPGIVLTVTQLLQDHGAVTSQMEAGTSAREGAIWFEIECLVELPESVVEEVGAQLAFWSDGAGAKLLFDASPFRAPLEAA</sequence>
<dbReference type="PANTHER" id="PTHR34875">
    <property type="entry name" value="UPF0237 PROTEIN MJ1558"/>
    <property type="match status" value="1"/>
</dbReference>
<dbReference type="KEGG" id="ehx:EMIHUDRAFT_314166"/>
<dbReference type="GeneID" id="17275117"/>
<dbReference type="RefSeq" id="XP_005784971.1">
    <property type="nucleotide sequence ID" value="XM_005784914.1"/>
</dbReference>
<dbReference type="HOGENOM" id="CLU_1436915_0_0_1"/>
<dbReference type="EnsemblProtists" id="EOD32542">
    <property type="protein sequence ID" value="EOD32542"/>
    <property type="gene ID" value="EMIHUDRAFT_314166"/>
</dbReference>
<dbReference type="RefSeq" id="XP_005782273.1">
    <property type="nucleotide sequence ID" value="XM_005782216.1"/>
</dbReference>
<dbReference type="PANTHER" id="PTHR34875:SF6">
    <property type="entry name" value="UPF0237 PROTEIN MJ1558"/>
    <property type="match status" value="1"/>
</dbReference>
<dbReference type="AlphaFoldDB" id="A0A0D3K9V7"/>
<evidence type="ECO:0008006" key="3">
    <source>
        <dbReference type="Google" id="ProtNLM"/>
    </source>
</evidence>
<dbReference type="PaxDb" id="2903-EOD29844"/>
<keyword evidence="2" id="KW-1185">Reference proteome</keyword>
<dbReference type="EnsemblProtists" id="EOD29844">
    <property type="protein sequence ID" value="EOD29844"/>
    <property type="gene ID" value="EMIHUDRAFT_365648"/>
</dbReference>
<accession>A0A0D3K9V7</accession>
<protein>
    <recommendedName>
        <fullName evidence="3">ACT domain-containing protein</fullName>
    </recommendedName>
</protein>
<dbReference type="KEGG" id="ehx:EMIHUDRAFT_365648"/>
<dbReference type="GeneID" id="17277870"/>
<evidence type="ECO:0000313" key="2">
    <source>
        <dbReference type="Proteomes" id="UP000013827"/>
    </source>
</evidence>
<dbReference type="InterPro" id="IPR050990">
    <property type="entry name" value="UPF0237/GcvR_regulator"/>
</dbReference>
<reference evidence="2" key="1">
    <citation type="journal article" date="2013" name="Nature">
        <title>Pan genome of the phytoplankton Emiliania underpins its global distribution.</title>
        <authorList>
            <person name="Read B.A."/>
            <person name="Kegel J."/>
            <person name="Klute M.J."/>
            <person name="Kuo A."/>
            <person name="Lefebvre S.C."/>
            <person name="Maumus F."/>
            <person name="Mayer C."/>
            <person name="Miller J."/>
            <person name="Monier A."/>
            <person name="Salamov A."/>
            <person name="Young J."/>
            <person name="Aguilar M."/>
            <person name="Claverie J.M."/>
            <person name="Frickenhaus S."/>
            <person name="Gonzalez K."/>
            <person name="Herman E.K."/>
            <person name="Lin Y.C."/>
            <person name="Napier J."/>
            <person name="Ogata H."/>
            <person name="Sarno A.F."/>
            <person name="Shmutz J."/>
            <person name="Schroeder D."/>
            <person name="de Vargas C."/>
            <person name="Verret F."/>
            <person name="von Dassow P."/>
            <person name="Valentin K."/>
            <person name="Van de Peer Y."/>
            <person name="Wheeler G."/>
            <person name="Dacks J.B."/>
            <person name="Delwiche C.F."/>
            <person name="Dyhrman S.T."/>
            <person name="Glockner G."/>
            <person name="John U."/>
            <person name="Richards T."/>
            <person name="Worden A.Z."/>
            <person name="Zhang X."/>
            <person name="Grigoriev I.V."/>
            <person name="Allen A.E."/>
            <person name="Bidle K."/>
            <person name="Borodovsky M."/>
            <person name="Bowler C."/>
            <person name="Brownlee C."/>
            <person name="Cock J.M."/>
            <person name="Elias M."/>
            <person name="Gladyshev V.N."/>
            <person name="Groth M."/>
            <person name="Guda C."/>
            <person name="Hadaegh A."/>
            <person name="Iglesias-Rodriguez M.D."/>
            <person name="Jenkins J."/>
            <person name="Jones B.M."/>
            <person name="Lawson T."/>
            <person name="Leese F."/>
            <person name="Lindquist E."/>
            <person name="Lobanov A."/>
            <person name="Lomsadze A."/>
            <person name="Malik S.B."/>
            <person name="Marsh M.E."/>
            <person name="Mackinder L."/>
            <person name="Mock T."/>
            <person name="Mueller-Roeber B."/>
            <person name="Pagarete A."/>
            <person name="Parker M."/>
            <person name="Probert I."/>
            <person name="Quesneville H."/>
            <person name="Raines C."/>
            <person name="Rensing S.A."/>
            <person name="Riano-Pachon D.M."/>
            <person name="Richier S."/>
            <person name="Rokitta S."/>
            <person name="Shiraiwa Y."/>
            <person name="Soanes D.M."/>
            <person name="van der Giezen M."/>
            <person name="Wahlund T.M."/>
            <person name="Williams B."/>
            <person name="Wilson W."/>
            <person name="Wolfe G."/>
            <person name="Wurch L.L."/>
        </authorList>
    </citation>
    <scope>NUCLEOTIDE SEQUENCE</scope>
</reference>
<dbReference type="Gene3D" id="3.30.70.260">
    <property type="match status" value="1"/>
</dbReference>